<keyword evidence="3" id="KW-1185">Reference proteome</keyword>
<dbReference type="EMBL" id="ARYK01000005">
    <property type="protein sequence ID" value="KCZ91597.1"/>
    <property type="molecule type" value="Genomic_DNA"/>
</dbReference>
<evidence type="ECO:0000313" key="3">
    <source>
        <dbReference type="Proteomes" id="UP000025171"/>
    </source>
</evidence>
<comment type="caution">
    <text evidence="2">The sequence shown here is derived from an EMBL/GenBank/DDBJ whole genome shotgun (WGS) entry which is preliminary data.</text>
</comment>
<dbReference type="eggNOG" id="COG4223">
    <property type="taxonomic scope" value="Bacteria"/>
</dbReference>
<dbReference type="RefSeq" id="WP_035616863.1">
    <property type="nucleotide sequence ID" value="NZ_ARYK01000005.1"/>
</dbReference>
<protein>
    <recommendedName>
        <fullName evidence="4">Mitochondrial inner membrane protein</fullName>
    </recommendedName>
</protein>
<evidence type="ECO:0000313" key="2">
    <source>
        <dbReference type="EMBL" id="KCZ91597.1"/>
    </source>
</evidence>
<reference evidence="2 3" key="1">
    <citation type="journal article" date="2014" name="Antonie Van Leeuwenhoek">
        <title>Hyphomonas beringensis sp. nov. and Hyphomonas chukchiensis sp. nov., isolated from surface seawater of the Bering Sea and Chukchi Sea.</title>
        <authorList>
            <person name="Li C."/>
            <person name="Lai Q."/>
            <person name="Li G."/>
            <person name="Dong C."/>
            <person name="Wang J."/>
            <person name="Liao Y."/>
            <person name="Shao Z."/>
        </authorList>
    </citation>
    <scope>NUCLEOTIDE SEQUENCE [LARGE SCALE GENOMIC DNA]</scope>
    <source>
        <strain evidence="2 3">MHS-2</strain>
    </source>
</reference>
<dbReference type="PATRIC" id="fig|1280950.3.peg.2159"/>
<dbReference type="AlphaFoldDB" id="A0A059FLX2"/>
<organism evidence="2 3">
    <name type="scientific">Hyphomonas johnsonii MHS-2</name>
    <dbReference type="NCBI Taxonomy" id="1280950"/>
    <lineage>
        <taxon>Bacteria</taxon>
        <taxon>Pseudomonadati</taxon>
        <taxon>Pseudomonadota</taxon>
        <taxon>Alphaproteobacteria</taxon>
        <taxon>Hyphomonadales</taxon>
        <taxon>Hyphomonadaceae</taxon>
        <taxon>Hyphomonas</taxon>
    </lineage>
</organism>
<evidence type="ECO:0008006" key="4">
    <source>
        <dbReference type="Google" id="ProtNLM"/>
    </source>
</evidence>
<sequence>MSEDDEVEVPVAESEPIDADFEPAADAPDAPRSGAGSGPGWLGVGIASLMAAGVGAAIGISANLVRPAGPGGDVAALTQEIATLKADLETAGLERGKIARDTTEIESRLQAGLQNSAGSSNGEDLRPLVAELDAVSRRLDEAMASGGGAAIAKLTARLDALEAVDTSGQASPQELSRAIAALAERMNAVELGIANLRADVAADDGPDTSNITGLIETMRKDEAAVRAKAESSATNADAALALAAIEAASRRGDAFESDYRRLRVILPKVQAVRALGVVASTGAPTLAELQQTFKPASVAARKAEPARERSGLGWLNSVFGDAVTVSRADGEAETAAGTLSRARQALDAGDLAGAVAIVGQLSGAPATAMADWTESANRRITLEAGLEELRFSLIDGEQ</sequence>
<feature type="region of interest" description="Disordered" evidence="1">
    <location>
        <begin position="1"/>
        <end position="36"/>
    </location>
</feature>
<dbReference type="OrthoDB" id="7616275at2"/>
<evidence type="ECO:0000256" key="1">
    <source>
        <dbReference type="SAM" id="MobiDB-lite"/>
    </source>
</evidence>
<gene>
    <name evidence="2" type="ORF">HJO_10787</name>
</gene>
<dbReference type="Proteomes" id="UP000025171">
    <property type="component" value="Unassembled WGS sequence"/>
</dbReference>
<dbReference type="STRING" id="1280950.HJO_10787"/>
<proteinExistence type="predicted"/>
<accession>A0A059FLX2</accession>
<name>A0A059FLX2_9PROT</name>